<evidence type="ECO:0000313" key="2">
    <source>
        <dbReference type="Proteomes" id="UP000177987"/>
    </source>
</evidence>
<sequence length="82" mass="9561">MSTVNAEVKKNNNENAISLIRRFTKRVQGSGVIPRVRSIRWSQRKPSHFKMKKSALVVLGKRKEYELLEKLGKLVEKKKRGR</sequence>
<dbReference type="Proteomes" id="UP000177987">
    <property type="component" value="Unassembled WGS sequence"/>
</dbReference>
<evidence type="ECO:0000313" key="1">
    <source>
        <dbReference type="EMBL" id="OHA83331.1"/>
    </source>
</evidence>
<dbReference type="AlphaFoldDB" id="A0A1G2SFV8"/>
<protein>
    <recommendedName>
        <fullName evidence="3">30S ribosomal protein S21</fullName>
    </recommendedName>
</protein>
<gene>
    <name evidence="1" type="ORF">A2937_00620</name>
</gene>
<comment type="caution">
    <text evidence="1">The sequence shown here is derived from an EMBL/GenBank/DDBJ whole genome shotgun (WGS) entry which is preliminary data.</text>
</comment>
<organism evidence="1 2">
    <name type="scientific">Candidatus Yonathbacteria bacterium RIFCSPLOWO2_01_FULL_47_33b</name>
    <dbReference type="NCBI Taxonomy" id="1802727"/>
    <lineage>
        <taxon>Bacteria</taxon>
        <taxon>Candidatus Yonathiibacteriota</taxon>
    </lineage>
</organism>
<reference evidence="1 2" key="1">
    <citation type="journal article" date="2016" name="Nat. Commun.">
        <title>Thousands of microbial genomes shed light on interconnected biogeochemical processes in an aquifer system.</title>
        <authorList>
            <person name="Anantharaman K."/>
            <person name="Brown C.T."/>
            <person name="Hug L.A."/>
            <person name="Sharon I."/>
            <person name="Castelle C.J."/>
            <person name="Probst A.J."/>
            <person name="Thomas B.C."/>
            <person name="Singh A."/>
            <person name="Wilkins M.J."/>
            <person name="Karaoz U."/>
            <person name="Brodie E.L."/>
            <person name="Williams K.H."/>
            <person name="Hubbard S.S."/>
            <person name="Banfield J.F."/>
        </authorList>
    </citation>
    <scope>NUCLEOTIDE SEQUENCE [LARGE SCALE GENOMIC DNA]</scope>
</reference>
<accession>A0A1G2SFV8</accession>
<dbReference type="STRING" id="1802727.A2937_00620"/>
<name>A0A1G2SFV8_9BACT</name>
<dbReference type="EMBL" id="MHUW01000018">
    <property type="protein sequence ID" value="OHA83331.1"/>
    <property type="molecule type" value="Genomic_DNA"/>
</dbReference>
<proteinExistence type="predicted"/>
<evidence type="ECO:0008006" key="3">
    <source>
        <dbReference type="Google" id="ProtNLM"/>
    </source>
</evidence>